<organism evidence="2 3">
    <name type="scientific">Caerostris extrusa</name>
    <name type="common">Bark spider</name>
    <name type="synonym">Caerostris bankana</name>
    <dbReference type="NCBI Taxonomy" id="172846"/>
    <lineage>
        <taxon>Eukaryota</taxon>
        <taxon>Metazoa</taxon>
        <taxon>Ecdysozoa</taxon>
        <taxon>Arthropoda</taxon>
        <taxon>Chelicerata</taxon>
        <taxon>Arachnida</taxon>
        <taxon>Araneae</taxon>
        <taxon>Araneomorphae</taxon>
        <taxon>Entelegynae</taxon>
        <taxon>Araneoidea</taxon>
        <taxon>Araneidae</taxon>
        <taxon>Caerostris</taxon>
    </lineage>
</organism>
<dbReference type="Proteomes" id="UP001054945">
    <property type="component" value="Unassembled WGS sequence"/>
</dbReference>
<protein>
    <submittedName>
        <fullName evidence="2">Uncharacterized protein</fullName>
    </submittedName>
</protein>
<dbReference type="EMBL" id="BPLR01019478">
    <property type="protein sequence ID" value="GIX68307.1"/>
    <property type="molecule type" value="Genomic_DNA"/>
</dbReference>
<dbReference type="AlphaFoldDB" id="A0AAV4M954"/>
<gene>
    <name evidence="2" type="ORF">CEXT_654991</name>
</gene>
<reference evidence="2 3" key="1">
    <citation type="submission" date="2021-06" db="EMBL/GenBank/DDBJ databases">
        <title>Caerostris extrusa draft genome.</title>
        <authorList>
            <person name="Kono N."/>
            <person name="Arakawa K."/>
        </authorList>
    </citation>
    <scope>NUCLEOTIDE SEQUENCE [LARGE SCALE GENOMIC DNA]</scope>
</reference>
<evidence type="ECO:0000256" key="1">
    <source>
        <dbReference type="SAM" id="MobiDB-lite"/>
    </source>
</evidence>
<feature type="compositionally biased region" description="Basic and acidic residues" evidence="1">
    <location>
        <begin position="22"/>
        <end position="46"/>
    </location>
</feature>
<name>A0AAV4M954_CAEEX</name>
<evidence type="ECO:0000313" key="3">
    <source>
        <dbReference type="Proteomes" id="UP001054945"/>
    </source>
</evidence>
<evidence type="ECO:0000313" key="2">
    <source>
        <dbReference type="EMBL" id="GIX68307.1"/>
    </source>
</evidence>
<proteinExistence type="predicted"/>
<accession>A0AAV4M954</accession>
<sequence length="168" mass="18704">MKVISTKKLEWKAAPKIGSLDHSFKGGEKKHGKGHKGEPKEGKLADGQEIESRAALSHYEGAHWLSSCHSIECVPFVHRKRSLPAQGTFSGFGIEFKAQLSLGFVLFRISEDRFLGDFRVSNSNASRLTFKKSAMHQCLPKLEKPFLPKLAASRFSSPMQAFTQDIKS</sequence>
<comment type="caution">
    <text evidence="2">The sequence shown here is derived from an EMBL/GenBank/DDBJ whole genome shotgun (WGS) entry which is preliminary data.</text>
</comment>
<feature type="region of interest" description="Disordered" evidence="1">
    <location>
        <begin position="20"/>
        <end position="46"/>
    </location>
</feature>
<keyword evidence="3" id="KW-1185">Reference proteome</keyword>